<evidence type="ECO:0000259" key="5">
    <source>
        <dbReference type="PROSITE" id="PS51987"/>
    </source>
</evidence>
<evidence type="ECO:0000313" key="8">
    <source>
        <dbReference type="Proteomes" id="UP000562045"/>
    </source>
</evidence>
<dbReference type="RefSeq" id="WP_179648365.1">
    <property type="nucleotide sequence ID" value="NZ_CP022295.1"/>
</dbReference>
<dbReference type="Gene3D" id="3.30.590.10">
    <property type="entry name" value="Glutamine synthetase/guanido kinase, catalytic domain"/>
    <property type="match status" value="1"/>
</dbReference>
<dbReference type="Pfam" id="PF00120">
    <property type="entry name" value="Gln-synt_C"/>
    <property type="match status" value="1"/>
</dbReference>
<reference evidence="6 8" key="2">
    <citation type="submission" date="2020-07" db="EMBL/GenBank/DDBJ databases">
        <title>Sequencing the genomes of 1000 actinobacteria strains.</title>
        <authorList>
            <person name="Klenk H.-P."/>
        </authorList>
    </citation>
    <scope>NUCLEOTIDE SEQUENCE [LARGE SCALE GENOMIC DNA]</scope>
    <source>
        <strain evidence="6 8">DSM 15131</strain>
    </source>
</reference>
<name>A0A7Y9ZFL8_9ACTN</name>
<dbReference type="InterPro" id="IPR014746">
    <property type="entry name" value="Gln_synth/guanido_kin_cat_dom"/>
</dbReference>
<dbReference type="SMART" id="SM01230">
    <property type="entry name" value="Gln-synt_C"/>
    <property type="match status" value="1"/>
</dbReference>
<dbReference type="GO" id="GO:0006542">
    <property type="term" value="P:glutamine biosynthetic process"/>
    <property type="evidence" value="ECO:0007669"/>
    <property type="project" value="InterPro"/>
</dbReference>
<evidence type="ECO:0000256" key="2">
    <source>
        <dbReference type="ARBA" id="ARBA00022598"/>
    </source>
</evidence>
<dbReference type="PANTHER" id="PTHR43785:SF12">
    <property type="entry name" value="TYPE-1 GLUTAMINE SYNTHETASE 2"/>
    <property type="match status" value="1"/>
</dbReference>
<evidence type="ECO:0000256" key="4">
    <source>
        <dbReference type="RuleBase" id="RU000384"/>
    </source>
</evidence>
<dbReference type="PROSITE" id="PS51987">
    <property type="entry name" value="GS_CATALYTIC"/>
    <property type="match status" value="1"/>
</dbReference>
<evidence type="ECO:0000256" key="3">
    <source>
        <dbReference type="PROSITE-ProRule" id="PRU01331"/>
    </source>
</evidence>
<reference evidence="7 9" key="1">
    <citation type="submission" date="2017-06" db="EMBL/GenBank/DDBJ databases">
        <title>Complete Genome Sequence of the Soil Carbazole-Degrading Bacterium Nocardioides aromaticivorans IC177.</title>
        <authorList>
            <person name="Vejarano F."/>
            <person name="Suzuki-Minakuchi C."/>
            <person name="Ohtsubo Y."/>
            <person name="Tsuda M."/>
            <person name="Okada K."/>
            <person name="Nojiri H."/>
        </authorList>
    </citation>
    <scope>NUCLEOTIDE SEQUENCE [LARGE SCALE GENOMIC DNA]</scope>
    <source>
        <strain evidence="7 9">IC177</strain>
    </source>
</reference>
<dbReference type="InterPro" id="IPR036651">
    <property type="entry name" value="Gln_synt_N_sf"/>
</dbReference>
<dbReference type="PANTHER" id="PTHR43785">
    <property type="entry name" value="GAMMA-GLUTAMYLPUTRESCINE SYNTHETASE"/>
    <property type="match status" value="1"/>
</dbReference>
<dbReference type="Proteomes" id="UP000562045">
    <property type="component" value="Unassembled WGS sequence"/>
</dbReference>
<dbReference type="GO" id="GO:0004356">
    <property type="term" value="F:glutamine synthetase activity"/>
    <property type="evidence" value="ECO:0007669"/>
    <property type="project" value="UniProtKB-EC"/>
</dbReference>
<dbReference type="SUPFAM" id="SSF54368">
    <property type="entry name" value="Glutamine synthetase, N-terminal domain"/>
    <property type="match status" value="1"/>
</dbReference>
<evidence type="ECO:0000256" key="1">
    <source>
        <dbReference type="ARBA" id="ARBA00009897"/>
    </source>
</evidence>
<keyword evidence="2 6" id="KW-0436">Ligase</keyword>
<dbReference type="SUPFAM" id="SSF55931">
    <property type="entry name" value="Glutamine synthetase/guanido kinase"/>
    <property type="match status" value="1"/>
</dbReference>
<dbReference type="EC" id="6.3.1.2" evidence="6"/>
<proteinExistence type="inferred from homology"/>
<evidence type="ECO:0000313" key="6">
    <source>
        <dbReference type="EMBL" id="NYI44532.1"/>
    </source>
</evidence>
<evidence type="ECO:0000313" key="7">
    <source>
        <dbReference type="EMBL" id="QSR28510.1"/>
    </source>
</evidence>
<accession>A0A7Y9ZFL8</accession>
<sequence>MTLTSSSFAGSVAIPGPDGLSYGPMSLDQLRAEASAGLVDGIMLITPDNSGRCLAERVPTQRFLKDYDEVGAFKVPLMLWGIDIEQIVRSGLDHIGGMGAGVPDVPLVPDMTTIRRLPWLPTTPVVICDPFAPDGAPLAFAPRQILKRQLERLESLGVTIQAATELEFYLFDESYEAAWNADHKGLTAASRYHAAYDAVAAIKAEPFVNEVIRQMDLAGVETEGYAHEYGYGQQEINLRHAGALEMADRHFLYKFGVKSIAARMGVSATFMAKWAIDGDGSSCHIHTSLWDVTGTTPIGDQRAFDGYVAGVAEGMAGATLMYAPTLNSYRRFQAHSFAPTVIAVGDDNRTCSLRLVGEGSTRRVENRVPGADVNPYVALGAMAASGANGIEAGLAMPPVETGNMYYRDDVPTLATSLPAAIELFATSESLRSGLGADVHQHLLDLGRDEELAFLTETVTDWEKRRFFERA</sequence>
<keyword evidence="9" id="KW-1185">Reference proteome</keyword>
<dbReference type="EMBL" id="CP022295">
    <property type="protein sequence ID" value="QSR28510.1"/>
    <property type="molecule type" value="Genomic_DNA"/>
</dbReference>
<dbReference type="EMBL" id="JACBZM010000001">
    <property type="protein sequence ID" value="NYI44532.1"/>
    <property type="molecule type" value="Genomic_DNA"/>
</dbReference>
<dbReference type="InterPro" id="IPR008146">
    <property type="entry name" value="Gln_synth_cat_dom"/>
</dbReference>
<organism evidence="6 8">
    <name type="scientific">Nocardioides aromaticivorans</name>
    <dbReference type="NCBI Taxonomy" id="200618"/>
    <lineage>
        <taxon>Bacteria</taxon>
        <taxon>Bacillati</taxon>
        <taxon>Actinomycetota</taxon>
        <taxon>Actinomycetes</taxon>
        <taxon>Propionibacteriales</taxon>
        <taxon>Nocardioidaceae</taxon>
        <taxon>Nocardioides</taxon>
    </lineage>
</organism>
<evidence type="ECO:0000313" key="9">
    <source>
        <dbReference type="Proteomes" id="UP000662818"/>
    </source>
</evidence>
<dbReference type="Proteomes" id="UP000662818">
    <property type="component" value="Chromosome"/>
</dbReference>
<dbReference type="AlphaFoldDB" id="A0A7Y9ZFL8"/>
<feature type="domain" description="GS catalytic" evidence="5">
    <location>
        <begin position="142"/>
        <end position="470"/>
    </location>
</feature>
<protein>
    <submittedName>
        <fullName evidence="6">Glutamine synthetase</fullName>
        <ecNumber evidence="6">6.3.1.2</ecNumber>
    </submittedName>
</protein>
<gene>
    <name evidence="6" type="ORF">BJ993_001612</name>
    <name evidence="7" type="ORF">CFH99_23065</name>
</gene>
<comment type="similarity">
    <text evidence="1 3 4">Belongs to the glutamine synthetase family.</text>
</comment>